<evidence type="ECO:0000313" key="1">
    <source>
        <dbReference type="EMBL" id="CAF5050465.1"/>
    </source>
</evidence>
<dbReference type="EMBL" id="CAJOBR010050873">
    <property type="protein sequence ID" value="CAF5050465.1"/>
    <property type="molecule type" value="Genomic_DNA"/>
</dbReference>
<proteinExistence type="predicted"/>
<name>A0A822CQ87_9BILA</name>
<gene>
    <name evidence="1" type="ORF">QYT958_LOCUS42012</name>
</gene>
<reference evidence="1" key="1">
    <citation type="submission" date="2021-02" db="EMBL/GenBank/DDBJ databases">
        <authorList>
            <person name="Nowell W R."/>
        </authorList>
    </citation>
    <scope>NUCLEOTIDE SEQUENCE</scope>
</reference>
<comment type="caution">
    <text evidence="1">The sequence shown here is derived from an EMBL/GenBank/DDBJ whole genome shotgun (WGS) entry which is preliminary data.</text>
</comment>
<protein>
    <submittedName>
        <fullName evidence="1">Uncharacterized protein</fullName>
    </submittedName>
</protein>
<accession>A0A822CQ87</accession>
<evidence type="ECO:0000313" key="2">
    <source>
        <dbReference type="Proteomes" id="UP000663848"/>
    </source>
</evidence>
<sequence length="87" mass="10564">MVNKSAYKNIHERYKQHQANVNQCVYQINDNIGLKENQRLDFMNLLEYIKQQPKHKVYYQQLNELKVISDRIKVELENYSKAEDTFK</sequence>
<feature type="non-terminal residue" evidence="1">
    <location>
        <position position="87"/>
    </location>
</feature>
<organism evidence="1 2">
    <name type="scientific">Rotaria socialis</name>
    <dbReference type="NCBI Taxonomy" id="392032"/>
    <lineage>
        <taxon>Eukaryota</taxon>
        <taxon>Metazoa</taxon>
        <taxon>Spiralia</taxon>
        <taxon>Gnathifera</taxon>
        <taxon>Rotifera</taxon>
        <taxon>Eurotatoria</taxon>
        <taxon>Bdelloidea</taxon>
        <taxon>Philodinida</taxon>
        <taxon>Philodinidae</taxon>
        <taxon>Rotaria</taxon>
    </lineage>
</organism>
<dbReference type="AlphaFoldDB" id="A0A822CQ87"/>
<dbReference type="Proteomes" id="UP000663848">
    <property type="component" value="Unassembled WGS sequence"/>
</dbReference>